<comment type="caution">
    <text evidence="2">The sequence shown here is derived from an EMBL/GenBank/DDBJ whole genome shotgun (WGS) entry which is preliminary data.</text>
</comment>
<dbReference type="STRING" id="1115515.EV102420_09_01940"/>
<keyword evidence="1" id="KW-1133">Transmembrane helix</keyword>
<evidence type="ECO:0000256" key="1">
    <source>
        <dbReference type="SAM" id="Phobius"/>
    </source>
</evidence>
<keyword evidence="1" id="KW-0472">Membrane</keyword>
<organism evidence="2 3">
    <name type="scientific">Pseudescherichia vulneris NBRC 102420</name>
    <dbReference type="NCBI Taxonomy" id="1115515"/>
    <lineage>
        <taxon>Bacteria</taxon>
        <taxon>Pseudomonadati</taxon>
        <taxon>Pseudomonadota</taxon>
        <taxon>Gammaproteobacteria</taxon>
        <taxon>Enterobacterales</taxon>
        <taxon>Enterobacteriaceae</taxon>
        <taxon>Pseudescherichia</taxon>
    </lineage>
</organism>
<gene>
    <name evidence="2" type="ORF">EV102420_09_01940</name>
</gene>
<dbReference type="OrthoDB" id="6199137at2"/>
<evidence type="ECO:0000313" key="3">
    <source>
        <dbReference type="Proteomes" id="UP000029462"/>
    </source>
</evidence>
<dbReference type="EMBL" id="BBMZ01000009">
    <property type="protein sequence ID" value="GAL58162.1"/>
    <property type="molecule type" value="Genomic_DNA"/>
</dbReference>
<feature type="transmembrane region" description="Helical" evidence="1">
    <location>
        <begin position="16"/>
        <end position="37"/>
    </location>
</feature>
<dbReference type="AlphaFoldDB" id="A0A090VSN4"/>
<proteinExistence type="predicted"/>
<dbReference type="RefSeq" id="WP_072015221.1">
    <property type="nucleotide sequence ID" value="NZ_BBMZ01000009.1"/>
</dbReference>
<evidence type="ECO:0000313" key="2">
    <source>
        <dbReference type="EMBL" id="GAL58162.1"/>
    </source>
</evidence>
<keyword evidence="3" id="KW-1185">Reference proteome</keyword>
<sequence length="48" mass="5310">MLTRTDKKSRTLLKGVFWLVIIWTTSVLALGIVSLLFRALMSAAGMKA</sequence>
<reference evidence="2 3" key="1">
    <citation type="submission" date="2014-09" db="EMBL/GenBank/DDBJ databases">
        <title>Whole genome shotgun sequence of Escherichia vulneris NBRC 102420.</title>
        <authorList>
            <person name="Yoshida Y."/>
            <person name="Hosoyama A."/>
            <person name="Tsuchikane K."/>
            <person name="Ohji S."/>
            <person name="Ichikawa N."/>
            <person name="Kimura A."/>
            <person name="Yamazoe A."/>
            <person name="Ezaki T."/>
            <person name="Fujita N."/>
        </authorList>
    </citation>
    <scope>NUCLEOTIDE SEQUENCE [LARGE SCALE GENOMIC DNA]</scope>
    <source>
        <strain evidence="2 3">NBRC 102420</strain>
    </source>
</reference>
<keyword evidence="1" id="KW-0812">Transmembrane</keyword>
<accession>A0A090VSN4</accession>
<dbReference type="InterPro" id="IPR018895">
    <property type="entry name" value="DUF2474"/>
</dbReference>
<name>A0A090VSN4_PSEVU</name>
<protein>
    <recommendedName>
        <fullName evidence="4">DUF2474 domain-containing protein</fullName>
    </recommendedName>
</protein>
<dbReference type="Pfam" id="PF10617">
    <property type="entry name" value="DUF2474"/>
    <property type="match status" value="1"/>
</dbReference>
<dbReference type="Proteomes" id="UP000029462">
    <property type="component" value="Unassembled WGS sequence"/>
</dbReference>
<evidence type="ECO:0008006" key="4">
    <source>
        <dbReference type="Google" id="ProtNLM"/>
    </source>
</evidence>